<protein>
    <submittedName>
        <fullName evidence="1">Uncharacterized protein</fullName>
    </submittedName>
</protein>
<comment type="caution">
    <text evidence="1">The sequence shown here is derived from an EMBL/GenBank/DDBJ whole genome shotgun (WGS) entry which is preliminary data.</text>
</comment>
<gene>
    <name evidence="1" type="ORF">S03H2_50048</name>
</gene>
<sequence length="255" mass="29240">ELIAVGGIHVSDEFVQTLEHEIESICIEYEFPSNELFKWSPGRKLWMRDNLIDDKRQSFFLKILKSLQAHEATAIVVIEDKNYKRATSAESHELDVIQLFFERAQYSLASNKRKGIIIASQPSGGRTDEYKFLAGCLDSLRTGTDYVKPDRIVLNVISTPPRFIRLLQVADVVTSCVLSFVSGETQYSPPCFSLIKSILLSYQERIGGFGLKIHPDYRYMNLYHWLLSDTQLNRDGEIYLLPQRNLPYKESPNSP</sequence>
<evidence type="ECO:0000313" key="1">
    <source>
        <dbReference type="EMBL" id="GAH62769.1"/>
    </source>
</evidence>
<feature type="non-terminal residue" evidence="1">
    <location>
        <position position="1"/>
    </location>
</feature>
<accession>X1I9J1</accession>
<dbReference type="EMBL" id="BARU01031662">
    <property type="protein sequence ID" value="GAH62769.1"/>
    <property type="molecule type" value="Genomic_DNA"/>
</dbReference>
<reference evidence="1" key="1">
    <citation type="journal article" date="2014" name="Front. Microbiol.">
        <title>High frequency of phylogenetically diverse reductive dehalogenase-homologous genes in deep subseafloor sedimentary metagenomes.</title>
        <authorList>
            <person name="Kawai M."/>
            <person name="Futagami T."/>
            <person name="Toyoda A."/>
            <person name="Takaki Y."/>
            <person name="Nishi S."/>
            <person name="Hori S."/>
            <person name="Arai W."/>
            <person name="Tsubouchi T."/>
            <person name="Morono Y."/>
            <person name="Uchiyama I."/>
            <person name="Ito T."/>
            <person name="Fujiyama A."/>
            <person name="Inagaki F."/>
            <person name="Takami H."/>
        </authorList>
    </citation>
    <scope>NUCLEOTIDE SEQUENCE</scope>
    <source>
        <strain evidence="1">Expedition CK06-06</strain>
    </source>
</reference>
<organism evidence="1">
    <name type="scientific">marine sediment metagenome</name>
    <dbReference type="NCBI Taxonomy" id="412755"/>
    <lineage>
        <taxon>unclassified sequences</taxon>
        <taxon>metagenomes</taxon>
        <taxon>ecological metagenomes</taxon>
    </lineage>
</organism>
<dbReference type="AlphaFoldDB" id="X1I9J1"/>
<proteinExistence type="predicted"/>
<name>X1I9J1_9ZZZZ</name>